<feature type="domain" description="Glycosyl transferase family 28 C-terminal" evidence="1">
    <location>
        <begin position="10"/>
        <end position="152"/>
    </location>
</feature>
<proteinExistence type="predicted"/>
<gene>
    <name evidence="2" type="ORF">MHL29_12725</name>
</gene>
<dbReference type="RefSeq" id="WP_239265093.1">
    <property type="nucleotide sequence ID" value="NZ_JAKRCV010000044.1"/>
</dbReference>
<name>A0ABS9Q4E5_9MICO</name>
<dbReference type="EMBL" id="JAKRCV010000044">
    <property type="protein sequence ID" value="MCG7322741.1"/>
    <property type="molecule type" value="Genomic_DNA"/>
</dbReference>
<keyword evidence="3" id="KW-1185">Reference proteome</keyword>
<comment type="caution">
    <text evidence="2">The sequence shown here is derived from an EMBL/GenBank/DDBJ whole genome shotgun (WGS) entry which is preliminary data.</text>
</comment>
<accession>A0ABS9Q4E5</accession>
<reference evidence="2 3" key="1">
    <citation type="submission" date="2022-02" db="EMBL/GenBank/DDBJ databases">
        <title>Uncovering new skin microbiome diversity through culturing and metagenomics.</title>
        <authorList>
            <person name="Conlan S."/>
            <person name="Deming C."/>
            <person name="Nisc Comparative Sequencing Program N."/>
            <person name="Segre J.A."/>
        </authorList>
    </citation>
    <scope>NUCLEOTIDE SEQUENCE [LARGE SCALE GENOMIC DNA]</scope>
    <source>
        <strain evidence="2 3">ACRQZ</strain>
    </source>
</reference>
<evidence type="ECO:0000313" key="2">
    <source>
        <dbReference type="EMBL" id="MCG7322741.1"/>
    </source>
</evidence>
<protein>
    <recommendedName>
        <fullName evidence="1">Glycosyl transferase family 28 C-terminal domain-containing protein</fullName>
    </recommendedName>
</protein>
<evidence type="ECO:0000259" key="1">
    <source>
        <dbReference type="Pfam" id="PF04101"/>
    </source>
</evidence>
<evidence type="ECO:0000313" key="3">
    <source>
        <dbReference type="Proteomes" id="UP001521931"/>
    </source>
</evidence>
<sequence>MTAPASILLSVGTDFHAFDRAVSWLDTWLEAHPEHQVGAIVQHGTSAPSRHGSNHQYLAHADLQTALDEARVAIVHGGPATIFEAVEHGHVPVCVPRDPTLGEHVDSHQQRFSRYLAGEGIVHLALTQDEFDRAVTDAMRTGRGQANTARSLQRTQSMATLADLVTSAIEIDRRPLARRSSPLTSVGRLLRRR</sequence>
<dbReference type="SUPFAM" id="SSF53756">
    <property type="entry name" value="UDP-Glycosyltransferase/glycogen phosphorylase"/>
    <property type="match status" value="1"/>
</dbReference>
<dbReference type="Gene3D" id="3.40.50.2000">
    <property type="entry name" value="Glycogen Phosphorylase B"/>
    <property type="match status" value="1"/>
</dbReference>
<dbReference type="Proteomes" id="UP001521931">
    <property type="component" value="Unassembled WGS sequence"/>
</dbReference>
<dbReference type="InterPro" id="IPR007235">
    <property type="entry name" value="Glyco_trans_28_C"/>
</dbReference>
<organism evidence="2 3">
    <name type="scientific">Arsenicicoccus bolidensis</name>
    <dbReference type="NCBI Taxonomy" id="229480"/>
    <lineage>
        <taxon>Bacteria</taxon>
        <taxon>Bacillati</taxon>
        <taxon>Actinomycetota</taxon>
        <taxon>Actinomycetes</taxon>
        <taxon>Micrococcales</taxon>
        <taxon>Intrasporangiaceae</taxon>
        <taxon>Arsenicicoccus</taxon>
    </lineage>
</organism>
<dbReference type="Pfam" id="PF04101">
    <property type="entry name" value="Glyco_tran_28_C"/>
    <property type="match status" value="1"/>
</dbReference>